<gene>
    <name evidence="9" type="primary">rho</name>
    <name evidence="14" type="ORF">A3A60_01300</name>
</gene>
<keyword evidence="5 9" id="KW-0067">ATP-binding</keyword>
<keyword evidence="3 9" id="KW-0378">Hydrolase</keyword>
<feature type="region of interest" description="Disordered" evidence="12">
    <location>
        <begin position="1"/>
        <end position="74"/>
    </location>
</feature>
<comment type="function">
    <text evidence="9">Facilitates transcription termination by a mechanism that involves Rho binding to the nascent RNA, activation of Rho's RNA-dependent ATPase activity, and release of the mRNA from the DNA template.</text>
</comment>
<dbReference type="InterPro" id="IPR012340">
    <property type="entry name" value="NA-bd_OB-fold"/>
</dbReference>
<dbReference type="SUPFAM" id="SSF50249">
    <property type="entry name" value="Nucleic acid-binding proteins"/>
    <property type="match status" value="1"/>
</dbReference>
<dbReference type="InterPro" id="IPR004665">
    <property type="entry name" value="Term_rho"/>
</dbReference>
<dbReference type="InterPro" id="IPR041703">
    <property type="entry name" value="Rho_factor_ATP-bd"/>
</dbReference>
<dbReference type="NCBIfam" id="TIGR00767">
    <property type="entry name" value="rho"/>
    <property type="match status" value="1"/>
</dbReference>
<keyword evidence="7 9" id="KW-0805">Transcription regulation</keyword>
<dbReference type="InterPro" id="IPR011129">
    <property type="entry name" value="CSD"/>
</dbReference>
<feature type="domain" description="Rho RNA-BD" evidence="13">
    <location>
        <begin position="90"/>
        <end position="162"/>
    </location>
</feature>
<dbReference type="InterPro" id="IPR027417">
    <property type="entry name" value="P-loop_NTPase"/>
</dbReference>
<comment type="caution">
    <text evidence="14">The sequence shown here is derived from an EMBL/GenBank/DDBJ whole genome shotgun (WGS) entry which is preliminary data.</text>
</comment>
<evidence type="ECO:0000313" key="15">
    <source>
        <dbReference type="Proteomes" id="UP000179227"/>
    </source>
</evidence>
<evidence type="ECO:0000256" key="5">
    <source>
        <dbReference type="ARBA" id="ARBA00022840"/>
    </source>
</evidence>
<dbReference type="InterPro" id="IPR003593">
    <property type="entry name" value="AAA+_ATPase"/>
</dbReference>
<keyword evidence="6 9" id="KW-0694">RNA-binding</keyword>
<dbReference type="NCBIfam" id="NF006886">
    <property type="entry name" value="PRK09376.1"/>
    <property type="match status" value="1"/>
</dbReference>
<dbReference type="GO" id="GO:0008186">
    <property type="term" value="F:ATP-dependent activity, acting on RNA"/>
    <property type="evidence" value="ECO:0007669"/>
    <property type="project" value="UniProtKB-UniRule"/>
</dbReference>
<dbReference type="PANTHER" id="PTHR46425:SF1">
    <property type="entry name" value="TRANSCRIPTION TERMINATION FACTOR RHO"/>
    <property type="match status" value="1"/>
</dbReference>
<dbReference type="AlphaFoldDB" id="A0A1F5HYW4"/>
<feature type="compositionally biased region" description="Basic and acidic residues" evidence="12">
    <location>
        <begin position="39"/>
        <end position="52"/>
    </location>
</feature>
<dbReference type="InterPro" id="IPR011113">
    <property type="entry name" value="Rho_RNA-bd"/>
</dbReference>
<dbReference type="SUPFAM" id="SSF52540">
    <property type="entry name" value="P-loop containing nucleoside triphosphate hydrolases"/>
    <property type="match status" value="1"/>
</dbReference>
<evidence type="ECO:0000256" key="9">
    <source>
        <dbReference type="HAMAP-Rule" id="MF_01884"/>
    </source>
</evidence>
<evidence type="ECO:0000256" key="6">
    <source>
        <dbReference type="ARBA" id="ARBA00022884"/>
    </source>
</evidence>
<keyword evidence="4 9" id="KW-0347">Helicase</keyword>
<comment type="similarity">
    <text evidence="9 11">Belongs to the Rho family.</text>
</comment>
<comment type="subunit">
    <text evidence="9">Homohexamer. The homohexamer assembles into an open ring structure.</text>
</comment>
<evidence type="ECO:0000313" key="14">
    <source>
        <dbReference type="EMBL" id="OGE09175.1"/>
    </source>
</evidence>
<evidence type="ECO:0000256" key="11">
    <source>
        <dbReference type="PROSITE-ProRule" id="PRU01203"/>
    </source>
</evidence>
<evidence type="ECO:0000256" key="12">
    <source>
        <dbReference type="SAM" id="MobiDB-lite"/>
    </source>
</evidence>
<dbReference type="Proteomes" id="UP000179227">
    <property type="component" value="Unassembled WGS sequence"/>
</dbReference>
<dbReference type="EMBL" id="MFBS01000023">
    <property type="protein sequence ID" value="OGE09175.1"/>
    <property type="molecule type" value="Genomic_DNA"/>
</dbReference>
<evidence type="ECO:0000256" key="4">
    <source>
        <dbReference type="ARBA" id="ARBA00022806"/>
    </source>
</evidence>
<dbReference type="GO" id="GO:0003723">
    <property type="term" value="F:RNA binding"/>
    <property type="evidence" value="ECO:0007669"/>
    <property type="project" value="UniProtKB-UniRule"/>
</dbReference>
<dbReference type="GO" id="GO:0006353">
    <property type="term" value="P:DNA-templated transcription termination"/>
    <property type="evidence" value="ECO:0007669"/>
    <property type="project" value="UniProtKB-UniRule"/>
</dbReference>
<feature type="binding site" evidence="9">
    <location>
        <begin position="217"/>
        <end position="222"/>
    </location>
    <ligand>
        <name>ATP</name>
        <dbReference type="ChEBI" id="CHEBI:30616"/>
    </ligand>
</feature>
<dbReference type="CDD" id="cd01128">
    <property type="entry name" value="rho_factor_C"/>
    <property type="match status" value="1"/>
</dbReference>
<evidence type="ECO:0000256" key="8">
    <source>
        <dbReference type="ARBA" id="ARBA00023163"/>
    </source>
</evidence>
<keyword evidence="8 9" id="KW-0804">Transcription</keyword>
<dbReference type="Gene3D" id="3.40.50.300">
    <property type="entry name" value="P-loop containing nucleotide triphosphate hydrolases"/>
    <property type="match status" value="1"/>
</dbReference>
<proteinExistence type="inferred from homology"/>
<dbReference type="SMART" id="SM00357">
    <property type="entry name" value="CSP"/>
    <property type="match status" value="1"/>
</dbReference>
<evidence type="ECO:0000256" key="2">
    <source>
        <dbReference type="ARBA" id="ARBA00022741"/>
    </source>
</evidence>
<dbReference type="PANTHER" id="PTHR46425">
    <property type="entry name" value="TRANSCRIPTION TERMINATION FACTOR RHO"/>
    <property type="match status" value="1"/>
</dbReference>
<evidence type="ECO:0000256" key="3">
    <source>
        <dbReference type="ARBA" id="ARBA00022801"/>
    </source>
</evidence>
<feature type="compositionally biased region" description="Low complexity" evidence="12">
    <location>
        <begin position="53"/>
        <end position="70"/>
    </location>
</feature>
<dbReference type="PROSITE" id="PS51856">
    <property type="entry name" value="RHO_RNA_BD"/>
    <property type="match status" value="1"/>
</dbReference>
<feature type="binding site" evidence="9">
    <location>
        <position position="248"/>
    </location>
    <ligand>
        <name>ATP</name>
        <dbReference type="ChEBI" id="CHEBI:30616"/>
    </ligand>
</feature>
<sequence>MATKVSVKVNKPTEGASVPSVIDLRSQSVPATEPPASEGEERQAANGQDDRQSLSTNRQSLRSSSSQDSTAGLRGYQDLEHVSGSRDVPTQEVSGILDIAGEGHGFLRPKFRPSDEDVYISASQIRKFMLRPGDDVVGLGRPPKDNERYYGLLKVVKVNDQPAENNEKRPKFEHLTPIYPNERINLEIGKVPLSNRVIDIIAPIGKGQRGMVVSPPKAGKTTILKDIARGISENFPKIHLMAALIGERPEEVTDISRSVKGEVIASNFDEPAEYQTRVAEITLERAKRLVEKGVDVVILLDSITRLARAYNLSVPPSGRTLTGGFDPAALYPPKRFFGAARNCEEGGSLTIIGTALIDTGSRMDDLIYEEFKGTGNMELHLDRKLAERRIYPSIDVERSSTRQEQLLFGDDDYRKIVTMRRMLSVLNPDERTEILIERLNKTASNAEFLDSLAKEVK</sequence>
<dbReference type="Gene3D" id="2.40.50.140">
    <property type="entry name" value="Nucleic acid-binding proteins"/>
    <property type="match status" value="1"/>
</dbReference>
<accession>A0A1F5HYW4</accession>
<organism evidence="14 15">
    <name type="scientific">Candidatus Curtissbacteria bacterium RIFCSPLOWO2_01_FULL_42_26</name>
    <dbReference type="NCBI Taxonomy" id="1797729"/>
    <lineage>
        <taxon>Bacteria</taxon>
        <taxon>Candidatus Curtissiibacteriota</taxon>
    </lineage>
</organism>
<comment type="caution">
    <text evidence="9">Lacks conserved residue(s) required for the propagation of feature annotation.</text>
</comment>
<feature type="binding site" evidence="9">
    <location>
        <begin position="205"/>
        <end position="210"/>
    </location>
    <ligand>
        <name>ATP</name>
        <dbReference type="ChEBI" id="CHEBI:30616"/>
    </ligand>
</feature>
<dbReference type="GO" id="GO:0004386">
    <property type="term" value="F:helicase activity"/>
    <property type="evidence" value="ECO:0007669"/>
    <property type="project" value="UniProtKB-UniRule"/>
</dbReference>
<dbReference type="Pfam" id="PF00006">
    <property type="entry name" value="ATP-synt_ab"/>
    <property type="match status" value="1"/>
</dbReference>
<dbReference type="SMART" id="SM00382">
    <property type="entry name" value="AAA"/>
    <property type="match status" value="1"/>
</dbReference>
<evidence type="ECO:0000256" key="10">
    <source>
        <dbReference type="NCBIfam" id="TIGR00767"/>
    </source>
</evidence>
<dbReference type="InterPro" id="IPR000194">
    <property type="entry name" value="ATPase_F1/V1/A1_a/bsu_nucl-bd"/>
</dbReference>
<dbReference type="EC" id="3.6.4.-" evidence="9 10"/>
<evidence type="ECO:0000256" key="1">
    <source>
        <dbReference type="ARBA" id="ARBA00022472"/>
    </source>
</evidence>
<dbReference type="GO" id="GO:0016787">
    <property type="term" value="F:hydrolase activity"/>
    <property type="evidence" value="ECO:0007669"/>
    <property type="project" value="UniProtKB-KW"/>
</dbReference>
<evidence type="ECO:0000259" key="13">
    <source>
        <dbReference type="PROSITE" id="PS51856"/>
    </source>
</evidence>
<reference evidence="14 15" key="1">
    <citation type="journal article" date="2016" name="Nat. Commun.">
        <title>Thousands of microbial genomes shed light on interconnected biogeochemical processes in an aquifer system.</title>
        <authorList>
            <person name="Anantharaman K."/>
            <person name="Brown C.T."/>
            <person name="Hug L.A."/>
            <person name="Sharon I."/>
            <person name="Castelle C.J."/>
            <person name="Probst A.J."/>
            <person name="Thomas B.C."/>
            <person name="Singh A."/>
            <person name="Wilkins M.J."/>
            <person name="Karaoz U."/>
            <person name="Brodie E.L."/>
            <person name="Williams K.H."/>
            <person name="Hubbard S.S."/>
            <person name="Banfield J.F."/>
        </authorList>
    </citation>
    <scope>NUCLEOTIDE SEQUENCE [LARGE SCALE GENOMIC DNA]</scope>
</reference>
<name>A0A1F5HYW4_9BACT</name>
<protein>
    <recommendedName>
        <fullName evidence="9 10">Transcription termination factor Rho</fullName>
        <ecNumber evidence="9 10">3.6.4.-</ecNumber>
    </recommendedName>
    <alternativeName>
        <fullName evidence="9">ATP-dependent helicase Rho</fullName>
    </alternativeName>
</protein>
<keyword evidence="1 9" id="KW-0806">Transcription termination</keyword>
<dbReference type="Pfam" id="PF07497">
    <property type="entry name" value="Rho_RNA_bind"/>
    <property type="match status" value="1"/>
</dbReference>
<evidence type="ECO:0000256" key="7">
    <source>
        <dbReference type="ARBA" id="ARBA00023015"/>
    </source>
</evidence>
<dbReference type="HAMAP" id="MF_01884">
    <property type="entry name" value="Rho"/>
    <property type="match status" value="1"/>
</dbReference>
<dbReference type="GO" id="GO:0005524">
    <property type="term" value="F:ATP binding"/>
    <property type="evidence" value="ECO:0007669"/>
    <property type="project" value="UniProtKB-UniRule"/>
</dbReference>
<keyword evidence="2 9" id="KW-0547">Nucleotide-binding</keyword>
<dbReference type="STRING" id="1797729.A3A60_01300"/>